<sequence>MKTLTLLFATSAFLFGCTSTGKVNTTQLKHTQWQLSHIAGKAVKSSPVSLTFIEAMQVNGNGGCNRFFGEGQLNDSILKVNHIGMTRKLCDEPTNKMERTLLKMLGKGVPILLQDNTLILKGQPELRFQVAG</sequence>
<evidence type="ECO:0000313" key="3">
    <source>
        <dbReference type="Proteomes" id="UP000179786"/>
    </source>
</evidence>
<evidence type="ECO:0000313" key="2">
    <source>
        <dbReference type="EMBL" id="OHU89751.1"/>
    </source>
</evidence>
<dbReference type="PANTHER" id="PTHR35535:SF1">
    <property type="entry name" value="HEAT SHOCK PROTEIN HSLJ"/>
    <property type="match status" value="1"/>
</dbReference>
<dbReference type="InterPro" id="IPR038670">
    <property type="entry name" value="HslJ-like_sf"/>
</dbReference>
<reference evidence="2 3" key="1">
    <citation type="submission" date="2016-09" db="EMBL/GenBank/DDBJ databases">
        <title>Pseudoalteromonas amylolytica sp. nov., isolated from the surface seawater.</title>
        <authorList>
            <person name="Wu Y.-H."/>
            <person name="Cheng H."/>
            <person name="Jin X.-B."/>
            <person name="Wang C.-S."/>
            <person name="Xu X.-W."/>
        </authorList>
    </citation>
    <scope>NUCLEOTIDE SEQUENCE [LARGE SCALE GENOMIC DNA]</scope>
    <source>
        <strain evidence="2 3">JW1</strain>
    </source>
</reference>
<proteinExistence type="predicted"/>
<name>A0A1S1MSY4_9GAMM</name>
<dbReference type="Proteomes" id="UP000179786">
    <property type="component" value="Unassembled WGS sequence"/>
</dbReference>
<evidence type="ECO:0000259" key="1">
    <source>
        <dbReference type="Pfam" id="PF03724"/>
    </source>
</evidence>
<dbReference type="OrthoDB" id="5348860at2"/>
<keyword evidence="3" id="KW-1185">Reference proteome</keyword>
<dbReference type="PROSITE" id="PS51257">
    <property type="entry name" value="PROKAR_LIPOPROTEIN"/>
    <property type="match status" value="1"/>
</dbReference>
<dbReference type="InterPro" id="IPR005184">
    <property type="entry name" value="DUF306_Meta_HslJ"/>
</dbReference>
<dbReference type="EMBL" id="MKJU01000028">
    <property type="protein sequence ID" value="OHU89751.1"/>
    <property type="molecule type" value="Genomic_DNA"/>
</dbReference>
<dbReference type="STRING" id="1859457.BET10_16680"/>
<dbReference type="RefSeq" id="WP_070986379.1">
    <property type="nucleotide sequence ID" value="NZ_MKJU01000028.1"/>
</dbReference>
<gene>
    <name evidence="2" type="ORF">BET10_16680</name>
</gene>
<organism evidence="2 3">
    <name type="scientific">Pseudoalteromonas amylolytica</name>
    <dbReference type="NCBI Taxonomy" id="1859457"/>
    <lineage>
        <taxon>Bacteria</taxon>
        <taxon>Pseudomonadati</taxon>
        <taxon>Pseudomonadota</taxon>
        <taxon>Gammaproteobacteria</taxon>
        <taxon>Alteromonadales</taxon>
        <taxon>Pseudoalteromonadaceae</taxon>
        <taxon>Pseudoalteromonas</taxon>
    </lineage>
</organism>
<protein>
    <recommendedName>
        <fullName evidence="1">DUF306 domain-containing protein</fullName>
    </recommendedName>
</protein>
<dbReference type="AlphaFoldDB" id="A0A1S1MSY4"/>
<comment type="caution">
    <text evidence="2">The sequence shown here is derived from an EMBL/GenBank/DDBJ whole genome shotgun (WGS) entry which is preliminary data.</text>
</comment>
<accession>A0A1S1MSY4</accession>
<feature type="domain" description="DUF306" evidence="1">
    <location>
        <begin position="26"/>
        <end position="123"/>
    </location>
</feature>
<dbReference type="InterPro" id="IPR053147">
    <property type="entry name" value="Hsp_HslJ-like"/>
</dbReference>
<dbReference type="PANTHER" id="PTHR35535">
    <property type="entry name" value="HEAT SHOCK PROTEIN HSLJ"/>
    <property type="match status" value="1"/>
</dbReference>
<dbReference type="Gene3D" id="2.40.128.270">
    <property type="match status" value="1"/>
</dbReference>
<dbReference type="Pfam" id="PF03724">
    <property type="entry name" value="META"/>
    <property type="match status" value="1"/>
</dbReference>